<feature type="transmembrane region" description="Helical" evidence="2">
    <location>
        <begin position="39"/>
        <end position="66"/>
    </location>
</feature>
<proteinExistence type="predicted"/>
<feature type="transmembrane region" description="Helical" evidence="2">
    <location>
        <begin position="253"/>
        <end position="272"/>
    </location>
</feature>
<comment type="caution">
    <text evidence="3">The sequence shown here is derived from an EMBL/GenBank/DDBJ whole genome shotgun (WGS) entry which is preliminary data.</text>
</comment>
<feature type="transmembrane region" description="Helical" evidence="2">
    <location>
        <begin position="184"/>
        <end position="205"/>
    </location>
</feature>
<keyword evidence="2" id="KW-0812">Transmembrane</keyword>
<dbReference type="Proteomes" id="UP001174677">
    <property type="component" value="Chromosome 7"/>
</dbReference>
<evidence type="ECO:0000313" key="3">
    <source>
        <dbReference type="EMBL" id="KAJ9177241.1"/>
    </source>
</evidence>
<dbReference type="PANTHER" id="PTHR31133:SF12">
    <property type="entry name" value="MEMBRANE PROTEIN"/>
    <property type="match status" value="1"/>
</dbReference>
<reference evidence="3" key="1">
    <citation type="journal article" date="2023" name="Plant Biotechnol. J.">
        <title>Chromosome-level wild Hevea brasiliensis genome provides new tools for genomic-assisted breeding and valuable loci to elevate rubber yield.</title>
        <authorList>
            <person name="Cheng H."/>
            <person name="Song X."/>
            <person name="Hu Y."/>
            <person name="Wu T."/>
            <person name="Yang Q."/>
            <person name="An Z."/>
            <person name="Feng S."/>
            <person name="Deng Z."/>
            <person name="Wu W."/>
            <person name="Zeng X."/>
            <person name="Tu M."/>
            <person name="Wang X."/>
            <person name="Huang H."/>
        </authorList>
    </citation>
    <scope>NUCLEOTIDE SEQUENCE</scope>
    <source>
        <strain evidence="3">MT/VB/25A 57/8</strain>
    </source>
</reference>
<keyword evidence="2" id="KW-1133">Transmembrane helix</keyword>
<protein>
    <submittedName>
        <fullName evidence="3">Uncharacterized protein</fullName>
    </submittedName>
</protein>
<keyword evidence="4" id="KW-1185">Reference proteome</keyword>
<gene>
    <name evidence="3" type="ORF">P3X46_012479</name>
</gene>
<sequence length="570" mass="63033">MAMSNNLQGWLRIPYVVFAFCSAFFLGALKAVLVGPIAASILIGGNVGVILLMFPPHVAWTVYTLVKTNRFDALLKAALLVVLPVLFGIWLGLSIVASVLVGVGYGFFTPWVSTFEAFRHNTEFKKFYHCFVDGTWGTIKGSCTVVTDFADICYHSYPLYLKELRDSPASNEQLPLRLIHVPGVIIAGLVGLIVDIPLFTAIAIIKSPYMLFKGWFRLIHDLISREGPFLETACIPIAGLTILLWPLIVVGSILVTIFSSIFIGLYASVVAYQERSFRRGIAYVISMVAEFDECTNDGLYLREGSFLPKPRYRKKKASNSSELSVGGNNGKSGSTTAEGSARFVPSLAPSRSVRETIQEVKMVQIWGTMMRACETKGKELLDANAITLADLNDCLKAKNVNEGAIIGVGLPCYSLLQTLICSIKAGSDGFLMVDGVEITHLNRPNDKLFDWFFHPLLVLKEQIRVIKLGEGEERFLQKVVLFGKDTERIEAWDNGSLVPQEALRAAQLQGISRRMIGMVRSVSKFPTYRRRFRQVVKALITYSTDKEGAVRSNSVKSNSIRSVACIEDVV</sequence>
<accession>A0ABQ9MAC2</accession>
<evidence type="ECO:0000313" key="4">
    <source>
        <dbReference type="Proteomes" id="UP001174677"/>
    </source>
</evidence>
<feature type="region of interest" description="Disordered" evidence="1">
    <location>
        <begin position="318"/>
        <end position="339"/>
    </location>
</feature>
<organism evidence="3 4">
    <name type="scientific">Hevea brasiliensis</name>
    <name type="common">Para rubber tree</name>
    <name type="synonym">Siphonia brasiliensis</name>
    <dbReference type="NCBI Taxonomy" id="3981"/>
    <lineage>
        <taxon>Eukaryota</taxon>
        <taxon>Viridiplantae</taxon>
        <taxon>Streptophyta</taxon>
        <taxon>Embryophyta</taxon>
        <taxon>Tracheophyta</taxon>
        <taxon>Spermatophyta</taxon>
        <taxon>Magnoliopsida</taxon>
        <taxon>eudicotyledons</taxon>
        <taxon>Gunneridae</taxon>
        <taxon>Pentapetalae</taxon>
        <taxon>rosids</taxon>
        <taxon>fabids</taxon>
        <taxon>Malpighiales</taxon>
        <taxon>Euphorbiaceae</taxon>
        <taxon>Crotonoideae</taxon>
        <taxon>Micrandreae</taxon>
        <taxon>Hevea</taxon>
    </lineage>
</organism>
<dbReference type="EMBL" id="JARPOI010000007">
    <property type="protein sequence ID" value="KAJ9177241.1"/>
    <property type="molecule type" value="Genomic_DNA"/>
</dbReference>
<evidence type="ECO:0000256" key="2">
    <source>
        <dbReference type="SAM" id="Phobius"/>
    </source>
</evidence>
<evidence type="ECO:0000256" key="1">
    <source>
        <dbReference type="SAM" id="MobiDB-lite"/>
    </source>
</evidence>
<dbReference type="PANTHER" id="PTHR31133">
    <property type="entry name" value="MEMBRANE PROTEIN"/>
    <property type="match status" value="1"/>
</dbReference>
<keyword evidence="2" id="KW-0472">Membrane</keyword>
<name>A0ABQ9MAC2_HEVBR</name>
<dbReference type="InterPro" id="IPR040229">
    <property type="entry name" value="At3g27390-like"/>
</dbReference>
<feature type="transmembrane region" description="Helical" evidence="2">
    <location>
        <begin position="12"/>
        <end position="33"/>
    </location>
</feature>
<feature type="transmembrane region" description="Helical" evidence="2">
    <location>
        <begin position="78"/>
        <end position="108"/>
    </location>
</feature>